<comment type="caution">
    <text evidence="2">The sequence shown here is derived from an EMBL/GenBank/DDBJ whole genome shotgun (WGS) entry which is preliminary data.</text>
</comment>
<proteinExistence type="predicted"/>
<evidence type="ECO:0000256" key="1">
    <source>
        <dbReference type="SAM" id="Phobius"/>
    </source>
</evidence>
<gene>
    <name evidence="2" type="ORF">KC19_4G223300</name>
</gene>
<keyword evidence="3" id="KW-1185">Reference proteome</keyword>
<keyword evidence="1" id="KW-1133">Transmembrane helix</keyword>
<name>A0A8T0IBH2_CERPU</name>
<evidence type="ECO:0000313" key="2">
    <source>
        <dbReference type="EMBL" id="KAG0581080.1"/>
    </source>
</evidence>
<keyword evidence="1" id="KW-0812">Transmembrane</keyword>
<evidence type="ECO:0000313" key="3">
    <source>
        <dbReference type="Proteomes" id="UP000822688"/>
    </source>
</evidence>
<dbReference type="AlphaFoldDB" id="A0A8T0IBH2"/>
<keyword evidence="1" id="KW-0472">Membrane</keyword>
<accession>A0A8T0IBH2</accession>
<reference evidence="2" key="1">
    <citation type="submission" date="2020-06" db="EMBL/GenBank/DDBJ databases">
        <title>WGS assembly of Ceratodon purpureus strain R40.</title>
        <authorList>
            <person name="Carey S.B."/>
            <person name="Jenkins J."/>
            <person name="Shu S."/>
            <person name="Lovell J.T."/>
            <person name="Sreedasyam A."/>
            <person name="Maumus F."/>
            <person name="Tiley G.P."/>
            <person name="Fernandez-Pozo N."/>
            <person name="Barry K."/>
            <person name="Chen C."/>
            <person name="Wang M."/>
            <person name="Lipzen A."/>
            <person name="Daum C."/>
            <person name="Saski C.A."/>
            <person name="Payton A.C."/>
            <person name="Mcbreen J.C."/>
            <person name="Conrad R.E."/>
            <person name="Kollar L.M."/>
            <person name="Olsson S."/>
            <person name="Huttunen S."/>
            <person name="Landis J.B."/>
            <person name="Wickett N.J."/>
            <person name="Johnson M.G."/>
            <person name="Rensing S.A."/>
            <person name="Grimwood J."/>
            <person name="Schmutz J."/>
            <person name="Mcdaniel S.F."/>
        </authorList>
    </citation>
    <scope>NUCLEOTIDE SEQUENCE</scope>
    <source>
        <strain evidence="2">R40</strain>
    </source>
</reference>
<protein>
    <submittedName>
        <fullName evidence="2">Uncharacterized protein</fullName>
    </submittedName>
</protein>
<dbReference type="EMBL" id="CM026424">
    <property type="protein sequence ID" value="KAG0581080.1"/>
    <property type="molecule type" value="Genomic_DNA"/>
</dbReference>
<organism evidence="2 3">
    <name type="scientific">Ceratodon purpureus</name>
    <name type="common">Fire moss</name>
    <name type="synonym">Dicranum purpureum</name>
    <dbReference type="NCBI Taxonomy" id="3225"/>
    <lineage>
        <taxon>Eukaryota</taxon>
        <taxon>Viridiplantae</taxon>
        <taxon>Streptophyta</taxon>
        <taxon>Embryophyta</taxon>
        <taxon>Bryophyta</taxon>
        <taxon>Bryophytina</taxon>
        <taxon>Bryopsida</taxon>
        <taxon>Dicranidae</taxon>
        <taxon>Pseudoditrichales</taxon>
        <taxon>Ditrichaceae</taxon>
        <taxon>Ceratodon</taxon>
    </lineage>
</organism>
<feature type="transmembrane region" description="Helical" evidence="1">
    <location>
        <begin position="248"/>
        <end position="276"/>
    </location>
</feature>
<dbReference type="Proteomes" id="UP000822688">
    <property type="component" value="Chromosome 4"/>
</dbReference>
<sequence length="308" mass="35794">MNWRVTNDNNTGFELSLSLYASLMNLEDKYISRDKVDLTTKKFCGNETELSILRLKPNRFDYVPRQQLDCPYMVNALLTTKPLKQEIISGSDVTVGSTNWNDPRASFFESPSLQNQKFLYFNTIRRLLAYEREQFTVMNSMPPLEGDNSTYRKMFLTGMTELWLYALDRFGANSSSTDLQYFQTAASRTAATFYEIERFYPDTFALWLYEGNSFLGMDVNWMEYYNTCRPAFCDVTTKNTVFHRTYTALALVGGLWGVAVGVSTVIIWPMLAFLLVRFSKFLSWMRQRLRKKSNEVVHTAVMVYKLNV</sequence>